<feature type="domain" description="F-box" evidence="1">
    <location>
        <begin position="22"/>
        <end position="70"/>
    </location>
</feature>
<dbReference type="Pfam" id="PF00646">
    <property type="entry name" value="F-box"/>
    <property type="match status" value="1"/>
</dbReference>
<gene>
    <name evidence="3" type="primary">LOC109132898</name>
</gene>
<dbReference type="InterPro" id="IPR055411">
    <property type="entry name" value="LRR_FXL15/At3g58940/PEG3-like"/>
</dbReference>
<dbReference type="RefSeq" id="XP_019100907.1">
    <property type="nucleotide sequence ID" value="XM_019245362.1"/>
</dbReference>
<dbReference type="Pfam" id="PF24758">
    <property type="entry name" value="LRR_At5g56370"/>
    <property type="match status" value="1"/>
</dbReference>
<reference evidence="3" key="2">
    <citation type="submission" date="2025-08" db="UniProtKB">
        <authorList>
            <consortium name="RefSeq"/>
        </authorList>
    </citation>
    <scope>IDENTIFICATION</scope>
    <source>
        <tissue evidence="3">Leaf</tissue>
    </source>
</reference>
<dbReference type="InterPro" id="IPR053781">
    <property type="entry name" value="F-box_AtFBL13-like"/>
</dbReference>
<dbReference type="SUPFAM" id="SSF81383">
    <property type="entry name" value="F-box domain"/>
    <property type="match status" value="1"/>
</dbReference>
<dbReference type="InterPro" id="IPR032675">
    <property type="entry name" value="LRR_dom_sf"/>
</dbReference>
<name>A0ABM1RPG9_CAMSA</name>
<evidence type="ECO:0000259" key="1">
    <source>
        <dbReference type="PROSITE" id="PS50181"/>
    </source>
</evidence>
<dbReference type="Gene3D" id="3.80.10.10">
    <property type="entry name" value="Ribonuclease Inhibitor"/>
    <property type="match status" value="1"/>
</dbReference>
<dbReference type="SUPFAM" id="SSF52047">
    <property type="entry name" value="RNI-like"/>
    <property type="match status" value="1"/>
</dbReference>
<dbReference type="GeneID" id="109132898"/>
<accession>A0ABM1RPG9</accession>
<organism evidence="2 3">
    <name type="scientific">Camelina sativa</name>
    <name type="common">False flax</name>
    <name type="synonym">Myagrum sativum</name>
    <dbReference type="NCBI Taxonomy" id="90675"/>
    <lineage>
        <taxon>Eukaryota</taxon>
        <taxon>Viridiplantae</taxon>
        <taxon>Streptophyta</taxon>
        <taxon>Embryophyta</taxon>
        <taxon>Tracheophyta</taxon>
        <taxon>Spermatophyta</taxon>
        <taxon>Magnoliopsida</taxon>
        <taxon>eudicotyledons</taxon>
        <taxon>Gunneridae</taxon>
        <taxon>Pentapetalae</taxon>
        <taxon>rosids</taxon>
        <taxon>malvids</taxon>
        <taxon>Brassicales</taxon>
        <taxon>Brassicaceae</taxon>
        <taxon>Camelineae</taxon>
        <taxon>Camelina</taxon>
    </lineage>
</organism>
<dbReference type="CDD" id="cd22160">
    <property type="entry name" value="F-box_AtFBL13-like"/>
    <property type="match status" value="1"/>
</dbReference>
<sequence length="354" mass="40507">MVNRQNPRRRLRRRLIENKRAKDVISSLPDDILLHILSFTPTKFAIRTSLLSKRWRYIWCDTPSLYFDNCTQRPASIIETQMHYRAPKVNHFRLKTNLQNKVNFIKSWVKYAMSPSSNMVHGCSVSWPSLKKLSLRWCGFPNESIAKLLSGCPNLECLTLYCCKGLGFLDLSKNFHLRTLEINSHVESSTNIVAPHIHCLRLINSQLPCTLVNVSSLTEAKLDICIRSRDRIFKDDFLQAMVLGMLDKLQHVEKLTFGGNFLQILSLAEVRGVHFPMLEVKTLILETVIFQCVVPGIERLLQNSPDLKKLMTELLAGSGSWRNMGKPFGKQSLALFRVLVSKQNVPNCSVENPK</sequence>
<dbReference type="PROSITE" id="PS50181">
    <property type="entry name" value="FBOX"/>
    <property type="match status" value="1"/>
</dbReference>
<dbReference type="Proteomes" id="UP000694864">
    <property type="component" value="Chromosome 5"/>
</dbReference>
<dbReference type="InterPro" id="IPR001810">
    <property type="entry name" value="F-box_dom"/>
</dbReference>
<dbReference type="PANTHER" id="PTHR32153">
    <property type="entry name" value="OJ000223_09.16 PROTEIN"/>
    <property type="match status" value="1"/>
</dbReference>
<dbReference type="SMART" id="SM00256">
    <property type="entry name" value="FBOX"/>
    <property type="match status" value="1"/>
</dbReference>
<keyword evidence="2" id="KW-1185">Reference proteome</keyword>
<proteinExistence type="predicted"/>
<evidence type="ECO:0000313" key="3">
    <source>
        <dbReference type="RefSeq" id="XP_019100907.1"/>
    </source>
</evidence>
<reference evidence="2" key="1">
    <citation type="journal article" date="2014" name="Nat. Commun.">
        <title>The emerging biofuel crop Camelina sativa retains a highly undifferentiated hexaploid genome structure.</title>
        <authorList>
            <person name="Kagale S."/>
            <person name="Koh C."/>
            <person name="Nixon J."/>
            <person name="Bollina V."/>
            <person name="Clarke W.E."/>
            <person name="Tuteja R."/>
            <person name="Spillane C."/>
            <person name="Robinson S.J."/>
            <person name="Links M.G."/>
            <person name="Clarke C."/>
            <person name="Higgins E.E."/>
            <person name="Huebert T."/>
            <person name="Sharpe A.G."/>
            <person name="Parkin I.A."/>
        </authorList>
    </citation>
    <scope>NUCLEOTIDE SEQUENCE [LARGE SCALE GENOMIC DNA]</scope>
    <source>
        <strain evidence="2">cv. DH55</strain>
    </source>
</reference>
<evidence type="ECO:0000313" key="2">
    <source>
        <dbReference type="Proteomes" id="UP000694864"/>
    </source>
</evidence>
<protein>
    <submittedName>
        <fullName evidence="3">F-box/LRR-repeat protein At3g18150</fullName>
    </submittedName>
</protein>
<dbReference type="Gene3D" id="1.20.1280.50">
    <property type="match status" value="1"/>
</dbReference>
<dbReference type="InterPro" id="IPR036047">
    <property type="entry name" value="F-box-like_dom_sf"/>
</dbReference>
<dbReference type="InterPro" id="IPR044997">
    <property type="entry name" value="F-box_plant"/>
</dbReference>